<sequence length="298" mass="33102">MKKIAFAFLSLVCLISLSRCNSSTESKSDSTTDSTSVTSSTDTSNVTANWKLGVQMWTFRMFTFAEALDKVDTCGIKYIEAFWGQPLGAGLKDSFGIRMSDASKTKIKDLMNQKGIKMVAMGVISPKTRDEWKAAFDLAKDFGLSYITAEPLKSQWDMVDSMAGAYGIKIAIHDHPKPNMYWSPDSVLAAIQGHPNIGSCADIGHWARNGINPVDALKKLAGHVYGVHLKDIVKFDDTHAADTVVGKGVIDFPPIFQELKRQHFDGMLSIEHESNWYHNVPDVIEIKKFYEDQVAKLQ</sequence>
<dbReference type="SUPFAM" id="SSF51658">
    <property type="entry name" value="Xylose isomerase-like"/>
    <property type="match status" value="1"/>
</dbReference>
<name>A0A3M9NRA9_9BACT</name>
<feature type="signal peptide" evidence="2">
    <location>
        <begin position="1"/>
        <end position="18"/>
    </location>
</feature>
<accession>A0A3M9NRA9</accession>
<feature type="domain" description="Xylose isomerase-like TIM barrel" evidence="3">
    <location>
        <begin position="69"/>
        <end position="276"/>
    </location>
</feature>
<dbReference type="InterPro" id="IPR036237">
    <property type="entry name" value="Xyl_isomerase-like_sf"/>
</dbReference>
<evidence type="ECO:0000256" key="2">
    <source>
        <dbReference type="SAM" id="SignalP"/>
    </source>
</evidence>
<dbReference type="PANTHER" id="PTHR12110:SF41">
    <property type="entry name" value="INOSOSE DEHYDRATASE"/>
    <property type="match status" value="1"/>
</dbReference>
<organism evidence="4 5">
    <name type="scientific">Hanamia caeni</name>
    <dbReference type="NCBI Taxonomy" id="2294116"/>
    <lineage>
        <taxon>Bacteria</taxon>
        <taxon>Pseudomonadati</taxon>
        <taxon>Bacteroidota</taxon>
        <taxon>Chitinophagia</taxon>
        <taxon>Chitinophagales</taxon>
        <taxon>Chitinophagaceae</taxon>
        <taxon>Hanamia</taxon>
    </lineage>
</organism>
<dbReference type="PANTHER" id="PTHR12110">
    <property type="entry name" value="HYDROXYPYRUVATE ISOMERASE"/>
    <property type="match status" value="1"/>
</dbReference>
<gene>
    <name evidence="4" type="ORF">EFY79_02885</name>
</gene>
<dbReference type="GO" id="GO:0016853">
    <property type="term" value="F:isomerase activity"/>
    <property type="evidence" value="ECO:0007669"/>
    <property type="project" value="UniProtKB-KW"/>
</dbReference>
<dbReference type="Pfam" id="PF01261">
    <property type="entry name" value="AP_endonuc_2"/>
    <property type="match status" value="1"/>
</dbReference>
<evidence type="ECO:0000313" key="4">
    <source>
        <dbReference type="EMBL" id="RNI40260.1"/>
    </source>
</evidence>
<dbReference type="InterPro" id="IPR050312">
    <property type="entry name" value="IolE/XylAMocC-like"/>
</dbReference>
<proteinExistence type="predicted"/>
<feature type="region of interest" description="Disordered" evidence="1">
    <location>
        <begin position="22"/>
        <end position="43"/>
    </location>
</feature>
<reference evidence="4 5" key="1">
    <citation type="submission" date="2018-11" db="EMBL/GenBank/DDBJ databases">
        <title>Draft genome sequence of Ferruginibacter sp. BO-59.</title>
        <authorList>
            <person name="Im W.T."/>
        </authorList>
    </citation>
    <scope>NUCLEOTIDE SEQUENCE [LARGE SCALE GENOMIC DNA]</scope>
    <source>
        <strain evidence="4 5">BO-59</strain>
    </source>
</reference>
<dbReference type="RefSeq" id="WP_123119151.1">
    <property type="nucleotide sequence ID" value="NZ_RJJR01000001.1"/>
</dbReference>
<evidence type="ECO:0000259" key="3">
    <source>
        <dbReference type="Pfam" id="PF01261"/>
    </source>
</evidence>
<dbReference type="EMBL" id="RJJR01000001">
    <property type="protein sequence ID" value="RNI40260.1"/>
    <property type="molecule type" value="Genomic_DNA"/>
</dbReference>
<protein>
    <submittedName>
        <fullName evidence="4">Sugar phosphate isomerase/epimerase</fullName>
    </submittedName>
</protein>
<dbReference type="OrthoDB" id="1121759at2"/>
<dbReference type="AlphaFoldDB" id="A0A3M9NRA9"/>
<keyword evidence="2" id="KW-0732">Signal</keyword>
<dbReference type="Proteomes" id="UP000267223">
    <property type="component" value="Unassembled WGS sequence"/>
</dbReference>
<dbReference type="InterPro" id="IPR013022">
    <property type="entry name" value="Xyl_isomerase-like_TIM-brl"/>
</dbReference>
<evidence type="ECO:0000256" key="1">
    <source>
        <dbReference type="SAM" id="MobiDB-lite"/>
    </source>
</evidence>
<evidence type="ECO:0000313" key="5">
    <source>
        <dbReference type="Proteomes" id="UP000267223"/>
    </source>
</evidence>
<keyword evidence="5" id="KW-1185">Reference proteome</keyword>
<keyword evidence="4" id="KW-0413">Isomerase</keyword>
<dbReference type="Gene3D" id="3.20.20.150">
    <property type="entry name" value="Divalent-metal-dependent TIM barrel enzymes"/>
    <property type="match status" value="1"/>
</dbReference>
<feature type="chain" id="PRO_5018218622" evidence="2">
    <location>
        <begin position="19"/>
        <end position="298"/>
    </location>
</feature>
<comment type="caution">
    <text evidence="4">The sequence shown here is derived from an EMBL/GenBank/DDBJ whole genome shotgun (WGS) entry which is preliminary data.</text>
</comment>